<dbReference type="PRINTS" id="PR01225">
    <property type="entry name" value="EXPANSNFAMLY"/>
</dbReference>
<proteinExistence type="inferred from homology"/>
<dbReference type="Gene3D" id="2.60.40.760">
    <property type="entry name" value="Expansin, cellulose-binding-like domain"/>
    <property type="match status" value="1"/>
</dbReference>
<evidence type="ECO:0008006" key="7">
    <source>
        <dbReference type="Google" id="ProtNLM"/>
    </source>
</evidence>
<evidence type="ECO:0000313" key="5">
    <source>
        <dbReference type="EMBL" id="KAK9144692.1"/>
    </source>
</evidence>
<sequence length="249" mass="27471">MGLAYNLFCSLCLLVILPAALSASDPCTRSRVAFYWTPDGLGTPSGACGYGDFGRTLNDGIVATVSNRLYKNGLGCGACYQVKCTIPSLCSQGAKVVVTDLGEGDCTDFILSPRAFAKLALPHKVSELKKYGVVDIKYQKISCEYPGHNIKIKIHESSRYPDYLAILIIYKGGKSEITAVELLQGKQWKAMRNAYGAVWDFPNPPKVPLTLRFQVREYGVQKWIPVWNTIPSYWTPGAAYDTNIQLPRT</sequence>
<dbReference type="GO" id="GO:0005576">
    <property type="term" value="C:extracellular region"/>
    <property type="evidence" value="ECO:0007669"/>
    <property type="project" value="InterPro"/>
</dbReference>
<feature type="chain" id="PRO_5042919617" description="Expansin-like B1" evidence="2">
    <location>
        <begin position="23"/>
        <end position="249"/>
    </location>
</feature>
<evidence type="ECO:0000313" key="6">
    <source>
        <dbReference type="Proteomes" id="UP001417504"/>
    </source>
</evidence>
<dbReference type="InterPro" id="IPR036749">
    <property type="entry name" value="Expansin_CBD_sf"/>
</dbReference>
<organism evidence="5 6">
    <name type="scientific">Stephania japonica</name>
    <dbReference type="NCBI Taxonomy" id="461633"/>
    <lineage>
        <taxon>Eukaryota</taxon>
        <taxon>Viridiplantae</taxon>
        <taxon>Streptophyta</taxon>
        <taxon>Embryophyta</taxon>
        <taxon>Tracheophyta</taxon>
        <taxon>Spermatophyta</taxon>
        <taxon>Magnoliopsida</taxon>
        <taxon>Ranunculales</taxon>
        <taxon>Menispermaceae</taxon>
        <taxon>Menispermoideae</taxon>
        <taxon>Cissampelideae</taxon>
        <taxon>Stephania</taxon>
    </lineage>
</organism>
<dbReference type="InterPro" id="IPR007118">
    <property type="entry name" value="Expan_Lol_pI"/>
</dbReference>
<dbReference type="SUPFAM" id="SSF49590">
    <property type="entry name" value="PHL pollen allergen"/>
    <property type="match status" value="1"/>
</dbReference>
<evidence type="ECO:0000256" key="2">
    <source>
        <dbReference type="SAM" id="SignalP"/>
    </source>
</evidence>
<dbReference type="Pfam" id="PF01357">
    <property type="entry name" value="Expansin_C"/>
    <property type="match status" value="1"/>
</dbReference>
<keyword evidence="2" id="KW-0732">Signal</keyword>
<protein>
    <recommendedName>
        <fullName evidence="7">Expansin-like B1</fullName>
    </recommendedName>
</protein>
<dbReference type="EMBL" id="JBBNAE010000002">
    <property type="protein sequence ID" value="KAK9144692.1"/>
    <property type="molecule type" value="Genomic_DNA"/>
</dbReference>
<comment type="caution">
    <text evidence="5">The sequence shown here is derived from an EMBL/GenBank/DDBJ whole genome shotgun (WGS) entry which is preliminary data.</text>
</comment>
<gene>
    <name evidence="5" type="ORF">Sjap_004595</name>
</gene>
<dbReference type="PROSITE" id="PS50842">
    <property type="entry name" value="EXPANSIN_EG45"/>
    <property type="match status" value="1"/>
</dbReference>
<feature type="signal peptide" evidence="2">
    <location>
        <begin position="1"/>
        <end position="22"/>
    </location>
</feature>
<keyword evidence="6" id="KW-1185">Reference proteome</keyword>
<dbReference type="PANTHER" id="PTHR31692">
    <property type="entry name" value="EXPANSIN-B3"/>
    <property type="match status" value="1"/>
</dbReference>
<dbReference type="PANTHER" id="PTHR31692:SF2">
    <property type="entry name" value="EXPANSIN-LIKE B1"/>
    <property type="match status" value="1"/>
</dbReference>
<accession>A0AAP0K4Q5</accession>
<dbReference type="InterPro" id="IPR036908">
    <property type="entry name" value="RlpA-like_sf"/>
</dbReference>
<dbReference type="InterPro" id="IPR007117">
    <property type="entry name" value="Expansin_CBD"/>
</dbReference>
<dbReference type="InterPro" id="IPR007112">
    <property type="entry name" value="Expansin/allergen_DPBB_dom"/>
</dbReference>
<dbReference type="SUPFAM" id="SSF50685">
    <property type="entry name" value="Barwin-like endoglucanases"/>
    <property type="match status" value="1"/>
</dbReference>
<dbReference type="Proteomes" id="UP001417504">
    <property type="component" value="Unassembled WGS sequence"/>
</dbReference>
<reference evidence="5 6" key="1">
    <citation type="submission" date="2024-01" db="EMBL/GenBank/DDBJ databases">
        <title>Genome assemblies of Stephania.</title>
        <authorList>
            <person name="Yang L."/>
        </authorList>
    </citation>
    <scope>NUCLEOTIDE SEQUENCE [LARGE SCALE GENOMIC DNA]</scope>
    <source>
        <strain evidence="5">QJT</strain>
        <tissue evidence="5">Leaf</tissue>
    </source>
</reference>
<dbReference type="InterPro" id="IPR009009">
    <property type="entry name" value="RlpA-like_DPBB"/>
</dbReference>
<evidence type="ECO:0000259" key="3">
    <source>
        <dbReference type="PROSITE" id="PS50842"/>
    </source>
</evidence>
<dbReference type="Gene3D" id="2.40.40.10">
    <property type="entry name" value="RlpA-like domain"/>
    <property type="match status" value="1"/>
</dbReference>
<feature type="domain" description="Expansin-like CBD" evidence="4">
    <location>
        <begin position="162"/>
        <end position="242"/>
    </location>
</feature>
<dbReference type="AlphaFoldDB" id="A0AAP0K4Q5"/>
<dbReference type="Pfam" id="PF03330">
    <property type="entry name" value="DPBB_1"/>
    <property type="match status" value="1"/>
</dbReference>
<evidence type="ECO:0000259" key="4">
    <source>
        <dbReference type="PROSITE" id="PS50843"/>
    </source>
</evidence>
<dbReference type="PROSITE" id="PS50843">
    <property type="entry name" value="EXPANSIN_CBD"/>
    <property type="match status" value="1"/>
</dbReference>
<dbReference type="SMART" id="SM00837">
    <property type="entry name" value="DPBB_1"/>
    <property type="match status" value="1"/>
</dbReference>
<evidence type="ECO:0000256" key="1">
    <source>
        <dbReference type="RuleBase" id="RU003460"/>
    </source>
</evidence>
<comment type="similarity">
    <text evidence="1">Belongs to the expansin family.</text>
</comment>
<feature type="domain" description="Expansin-like EG45" evidence="3">
    <location>
        <begin position="45"/>
        <end position="148"/>
    </location>
</feature>
<name>A0AAP0K4Q5_9MAGN</name>